<dbReference type="SUPFAM" id="SSF53756">
    <property type="entry name" value="UDP-Glycosyltransferase/glycogen phosphorylase"/>
    <property type="match status" value="1"/>
</dbReference>
<gene>
    <name evidence="3" type="ORF">Acr_08g0015880</name>
</gene>
<dbReference type="GO" id="GO:0046510">
    <property type="term" value="F:UDP-sulfoquinovose:DAG sulfoquinovosyltransferase activity"/>
    <property type="evidence" value="ECO:0007669"/>
    <property type="project" value="TreeGrafter"/>
</dbReference>
<dbReference type="PANTHER" id="PTHR45947:SF3">
    <property type="entry name" value="SULFOQUINOVOSYL TRANSFERASE SQD2"/>
    <property type="match status" value="1"/>
</dbReference>
<dbReference type="EMBL" id="BJWL01000008">
    <property type="protein sequence ID" value="GFY93192.1"/>
    <property type="molecule type" value="Genomic_DNA"/>
</dbReference>
<keyword evidence="4" id="KW-1185">Reference proteome</keyword>
<dbReference type="GO" id="GO:0046506">
    <property type="term" value="P:sulfolipid biosynthetic process"/>
    <property type="evidence" value="ECO:0007669"/>
    <property type="project" value="TreeGrafter"/>
</dbReference>
<dbReference type="GO" id="GO:0009941">
    <property type="term" value="C:chloroplast envelope"/>
    <property type="evidence" value="ECO:0007669"/>
    <property type="project" value="TreeGrafter"/>
</dbReference>
<comment type="caution">
    <text evidence="3">The sequence shown here is derived from an EMBL/GenBank/DDBJ whole genome shotgun (WGS) entry which is preliminary data.</text>
</comment>
<sequence>MVFGALTIAKLLSVPLVMSYHTHIPVYIPRYTTAWLVKPAWFIIRLLHGSADLTLVPSAALAKELEQARVTDANKIRVWNKGVDSESFHPRYRCDVMRLRLTNGEPEKPLIVHVGRLGVEKEFGSTQKVFALPSNVMDKLPGVRIAIIGDGPYREELEKMFAGMPAVFTGMLGGEYSSGICQWRCILMPSESETLARRFRKPCHRGFRGGSTRRRDHRHNPRRPRGQNRILF</sequence>
<proteinExistence type="predicted"/>
<protein>
    <submittedName>
        <fullName evidence="3">Sulfoquinovosyldiacylglycerol 2</fullName>
    </submittedName>
</protein>
<dbReference type="Pfam" id="PF13439">
    <property type="entry name" value="Glyco_transf_4"/>
    <property type="match status" value="1"/>
</dbReference>
<evidence type="ECO:0000313" key="3">
    <source>
        <dbReference type="EMBL" id="GFY93192.1"/>
    </source>
</evidence>
<organism evidence="3 4">
    <name type="scientific">Actinidia rufa</name>
    <dbReference type="NCBI Taxonomy" id="165716"/>
    <lineage>
        <taxon>Eukaryota</taxon>
        <taxon>Viridiplantae</taxon>
        <taxon>Streptophyta</taxon>
        <taxon>Embryophyta</taxon>
        <taxon>Tracheophyta</taxon>
        <taxon>Spermatophyta</taxon>
        <taxon>Magnoliopsida</taxon>
        <taxon>eudicotyledons</taxon>
        <taxon>Gunneridae</taxon>
        <taxon>Pentapetalae</taxon>
        <taxon>asterids</taxon>
        <taxon>Ericales</taxon>
        <taxon>Actinidiaceae</taxon>
        <taxon>Actinidia</taxon>
    </lineage>
</organism>
<reference evidence="3 4" key="1">
    <citation type="submission" date="2019-07" db="EMBL/GenBank/DDBJ databases">
        <title>De Novo Assembly of kiwifruit Actinidia rufa.</title>
        <authorList>
            <person name="Sugita-Konishi S."/>
            <person name="Sato K."/>
            <person name="Mori E."/>
            <person name="Abe Y."/>
            <person name="Kisaki G."/>
            <person name="Hamano K."/>
            <person name="Suezawa K."/>
            <person name="Otani M."/>
            <person name="Fukuda T."/>
            <person name="Manabe T."/>
            <person name="Gomi K."/>
            <person name="Tabuchi M."/>
            <person name="Akimitsu K."/>
            <person name="Kataoka I."/>
        </authorList>
    </citation>
    <scope>NUCLEOTIDE SEQUENCE [LARGE SCALE GENOMIC DNA]</scope>
    <source>
        <strain evidence="4">cv. Fuchu</strain>
    </source>
</reference>
<dbReference type="InterPro" id="IPR050194">
    <property type="entry name" value="Glycosyltransferase_grp1"/>
</dbReference>
<feature type="domain" description="Glycosyltransferase subfamily 4-like N-terminal" evidence="2">
    <location>
        <begin position="3"/>
        <end position="86"/>
    </location>
</feature>
<dbReference type="InterPro" id="IPR028098">
    <property type="entry name" value="Glyco_trans_4-like_N"/>
</dbReference>
<dbReference type="Gene3D" id="3.40.50.2000">
    <property type="entry name" value="Glycogen Phosphorylase B"/>
    <property type="match status" value="2"/>
</dbReference>
<evidence type="ECO:0000313" key="4">
    <source>
        <dbReference type="Proteomes" id="UP000585474"/>
    </source>
</evidence>
<evidence type="ECO:0000259" key="2">
    <source>
        <dbReference type="Pfam" id="PF13439"/>
    </source>
</evidence>
<dbReference type="AlphaFoldDB" id="A0A7J0F3C7"/>
<feature type="compositionally biased region" description="Basic residues" evidence="1">
    <location>
        <begin position="206"/>
        <end position="226"/>
    </location>
</feature>
<evidence type="ECO:0000256" key="1">
    <source>
        <dbReference type="SAM" id="MobiDB-lite"/>
    </source>
</evidence>
<feature type="region of interest" description="Disordered" evidence="1">
    <location>
        <begin position="206"/>
        <end position="232"/>
    </location>
</feature>
<dbReference type="Proteomes" id="UP000585474">
    <property type="component" value="Unassembled WGS sequence"/>
</dbReference>
<dbReference type="GO" id="GO:0009247">
    <property type="term" value="P:glycolipid biosynthetic process"/>
    <property type="evidence" value="ECO:0007669"/>
    <property type="project" value="TreeGrafter"/>
</dbReference>
<name>A0A7J0F3C7_9ERIC</name>
<dbReference type="PANTHER" id="PTHR45947">
    <property type="entry name" value="SULFOQUINOVOSYL TRANSFERASE SQD2"/>
    <property type="match status" value="1"/>
</dbReference>
<dbReference type="OrthoDB" id="1783974at2759"/>
<dbReference type="GO" id="GO:0016020">
    <property type="term" value="C:membrane"/>
    <property type="evidence" value="ECO:0007669"/>
    <property type="project" value="GOC"/>
</dbReference>
<accession>A0A7J0F3C7</accession>